<gene>
    <name evidence="1" type="ORF">HNQ93_001872</name>
</gene>
<proteinExistence type="predicted"/>
<name>A0A7W9SZX4_9BACT</name>
<protein>
    <submittedName>
        <fullName evidence="1">Biopolymer transport protein ExbD</fullName>
    </submittedName>
</protein>
<sequence length="199" mass="22518">MTHRVSRIELLRPELGLWGGLLLLLSTLFMSSAKFSADLPVVQLPSSIVHCTRGLSEVQIIFSLDAQKRLYMHASTTELQTKAIELLAQQYGLQLSGRQLQQLQQLPYLSSDVRQLPGWLIAPGWKRKKLPDGIPYSAPNDQFTAMLRVANRAALDIHYRRPVICLRLDQRLPASVVMPFLQQIQAQEINHIVLVTESE</sequence>
<accession>A0A7W9SZX4</accession>
<dbReference type="RefSeq" id="WP_183402829.1">
    <property type="nucleotide sequence ID" value="NZ_JACHGG010000002.1"/>
</dbReference>
<evidence type="ECO:0000313" key="2">
    <source>
        <dbReference type="Proteomes" id="UP000532746"/>
    </source>
</evidence>
<reference evidence="1 2" key="1">
    <citation type="submission" date="2020-08" db="EMBL/GenBank/DDBJ databases">
        <title>Genomic Encyclopedia of Type Strains, Phase IV (KMG-IV): sequencing the most valuable type-strain genomes for metagenomic binning, comparative biology and taxonomic classification.</title>
        <authorList>
            <person name="Goeker M."/>
        </authorList>
    </citation>
    <scope>NUCLEOTIDE SEQUENCE [LARGE SCALE GENOMIC DNA]</scope>
    <source>
        <strain evidence="1 2">DSM 26718</strain>
    </source>
</reference>
<dbReference type="Proteomes" id="UP000532746">
    <property type="component" value="Unassembled WGS sequence"/>
</dbReference>
<keyword evidence="2" id="KW-1185">Reference proteome</keyword>
<comment type="caution">
    <text evidence="1">The sequence shown here is derived from an EMBL/GenBank/DDBJ whole genome shotgun (WGS) entry which is preliminary data.</text>
</comment>
<evidence type="ECO:0000313" key="1">
    <source>
        <dbReference type="EMBL" id="MBB6059026.1"/>
    </source>
</evidence>
<dbReference type="EMBL" id="JACHGG010000002">
    <property type="protein sequence ID" value="MBB6059026.1"/>
    <property type="molecule type" value="Genomic_DNA"/>
</dbReference>
<dbReference type="AlphaFoldDB" id="A0A7W9SZX4"/>
<organism evidence="1 2">
    <name type="scientific">Hymenobacter luteus</name>
    <dbReference type="NCBI Taxonomy" id="1411122"/>
    <lineage>
        <taxon>Bacteria</taxon>
        <taxon>Pseudomonadati</taxon>
        <taxon>Bacteroidota</taxon>
        <taxon>Cytophagia</taxon>
        <taxon>Cytophagales</taxon>
        <taxon>Hymenobacteraceae</taxon>
        <taxon>Hymenobacter</taxon>
    </lineage>
</organism>